<evidence type="ECO:0000259" key="3">
    <source>
        <dbReference type="Pfam" id="PF13399"/>
    </source>
</evidence>
<dbReference type="Pfam" id="PF13399">
    <property type="entry name" value="LytR_C"/>
    <property type="match status" value="1"/>
</dbReference>
<dbReference type="RefSeq" id="WP_371828485.1">
    <property type="nucleotide sequence ID" value="NZ_FOJN01000004.1"/>
</dbReference>
<protein>
    <submittedName>
        <fullName evidence="4">LytR cell envelope-related transcriptional attenuator</fullName>
    </submittedName>
</protein>
<sequence length="184" mass="17878">MSTRPDDTSSGPPLRALAMVLLSLAVVFAGIGIFSLTGSDSEETAAAPAADTSAVPTATAAPTGTSAPSATAPPSATSGSPTTTTTATTSGASSASPIRVLNNSEVSGLAAETATRLESAGFAVGETGNYSSGVIAASTVYYDPAVPGQQAQAERIAGTLGFGSEPRFAGIANASPGIVVIVTR</sequence>
<feature type="compositionally biased region" description="Low complexity" evidence="1">
    <location>
        <begin position="45"/>
        <end position="97"/>
    </location>
</feature>
<dbReference type="Gene3D" id="3.30.70.2390">
    <property type="match status" value="1"/>
</dbReference>
<feature type="region of interest" description="Disordered" evidence="1">
    <location>
        <begin position="45"/>
        <end position="98"/>
    </location>
</feature>
<dbReference type="Proteomes" id="UP000182054">
    <property type="component" value="Unassembled WGS sequence"/>
</dbReference>
<dbReference type="GeneID" id="85485333"/>
<reference evidence="4 5" key="1">
    <citation type="submission" date="2016-10" db="EMBL/GenBank/DDBJ databases">
        <authorList>
            <person name="de Groot N.N."/>
        </authorList>
    </citation>
    <scope>NUCLEOTIDE SEQUENCE [LARGE SCALE GENOMIC DNA]</scope>
    <source>
        <strain evidence="4 5">DSM 44908</strain>
    </source>
</reference>
<evidence type="ECO:0000256" key="2">
    <source>
        <dbReference type="SAM" id="Phobius"/>
    </source>
</evidence>
<keyword evidence="2" id="KW-0472">Membrane</keyword>
<name>A0A1I0T6B2_9NOCA</name>
<evidence type="ECO:0000256" key="1">
    <source>
        <dbReference type="SAM" id="MobiDB-lite"/>
    </source>
</evidence>
<evidence type="ECO:0000313" key="4">
    <source>
        <dbReference type="EMBL" id="SFA47250.1"/>
    </source>
</evidence>
<gene>
    <name evidence="4" type="ORF">SAMN05444374_104179</name>
</gene>
<accession>A0A1I0T6B2</accession>
<feature type="transmembrane region" description="Helical" evidence="2">
    <location>
        <begin position="16"/>
        <end position="36"/>
    </location>
</feature>
<evidence type="ECO:0000313" key="5">
    <source>
        <dbReference type="Proteomes" id="UP000182054"/>
    </source>
</evidence>
<proteinExistence type="predicted"/>
<dbReference type="InterPro" id="IPR027381">
    <property type="entry name" value="LytR/CpsA/Psr_C"/>
</dbReference>
<organism evidence="4 5">
    <name type="scientific">Rhodococcoides kroppenstedtii</name>
    <dbReference type="NCBI Taxonomy" id="293050"/>
    <lineage>
        <taxon>Bacteria</taxon>
        <taxon>Bacillati</taxon>
        <taxon>Actinomycetota</taxon>
        <taxon>Actinomycetes</taxon>
        <taxon>Mycobacteriales</taxon>
        <taxon>Nocardiaceae</taxon>
        <taxon>Rhodococcoides</taxon>
    </lineage>
</organism>
<keyword evidence="2" id="KW-0812">Transmembrane</keyword>
<keyword evidence="2" id="KW-1133">Transmembrane helix</keyword>
<feature type="domain" description="LytR/CpsA/Psr regulator C-terminal" evidence="3">
    <location>
        <begin position="97"/>
        <end position="182"/>
    </location>
</feature>
<dbReference type="EMBL" id="FOJN01000004">
    <property type="protein sequence ID" value="SFA47250.1"/>
    <property type="molecule type" value="Genomic_DNA"/>
</dbReference>
<dbReference type="AlphaFoldDB" id="A0A1I0T6B2"/>